<dbReference type="Proteomes" id="UP001194468">
    <property type="component" value="Unassembled WGS sequence"/>
</dbReference>
<protein>
    <recommendedName>
        <fullName evidence="1">Peptidase metallopeptidase domain-containing protein</fullName>
    </recommendedName>
</protein>
<dbReference type="InterPro" id="IPR024079">
    <property type="entry name" value="MetalloPept_cat_dom_sf"/>
</dbReference>
<keyword evidence="3" id="KW-1185">Reference proteome</keyword>
<evidence type="ECO:0000313" key="3">
    <source>
        <dbReference type="Proteomes" id="UP001194468"/>
    </source>
</evidence>
<dbReference type="InterPro" id="IPR001506">
    <property type="entry name" value="Peptidase_M12A"/>
</dbReference>
<feature type="domain" description="Peptidase metallopeptidase" evidence="1">
    <location>
        <begin position="43"/>
        <end position="193"/>
    </location>
</feature>
<dbReference type="GO" id="GO:0008270">
    <property type="term" value="F:zinc ion binding"/>
    <property type="evidence" value="ECO:0007669"/>
    <property type="project" value="InterPro"/>
</dbReference>
<dbReference type="Pfam" id="PF01400">
    <property type="entry name" value="Astacin"/>
    <property type="match status" value="1"/>
</dbReference>
<evidence type="ECO:0000259" key="1">
    <source>
        <dbReference type="SMART" id="SM00235"/>
    </source>
</evidence>
<dbReference type="Gene3D" id="3.40.390.10">
    <property type="entry name" value="Collagenase (Catalytic Domain)"/>
    <property type="match status" value="1"/>
</dbReference>
<reference evidence="2" key="1">
    <citation type="submission" date="2019-10" db="EMBL/GenBank/DDBJ databases">
        <authorList>
            <consortium name="DOE Joint Genome Institute"/>
            <person name="Kuo A."/>
            <person name="Miyauchi S."/>
            <person name="Kiss E."/>
            <person name="Drula E."/>
            <person name="Kohler A."/>
            <person name="Sanchez-Garcia M."/>
            <person name="Andreopoulos B."/>
            <person name="Barry K.W."/>
            <person name="Bonito G."/>
            <person name="Buee M."/>
            <person name="Carver A."/>
            <person name="Chen C."/>
            <person name="Cichocki N."/>
            <person name="Clum A."/>
            <person name="Culley D."/>
            <person name="Crous P.W."/>
            <person name="Fauchery L."/>
            <person name="Girlanda M."/>
            <person name="Hayes R."/>
            <person name="Keri Z."/>
            <person name="LaButti K."/>
            <person name="Lipzen A."/>
            <person name="Lombard V."/>
            <person name="Magnuson J."/>
            <person name="Maillard F."/>
            <person name="Morin E."/>
            <person name="Murat C."/>
            <person name="Nolan M."/>
            <person name="Ohm R."/>
            <person name="Pangilinan J."/>
            <person name="Pereira M."/>
            <person name="Perotto S."/>
            <person name="Peter M."/>
            <person name="Riley R."/>
            <person name="Sitrit Y."/>
            <person name="Stielow B."/>
            <person name="Szollosi G."/>
            <person name="Zifcakova L."/>
            <person name="Stursova M."/>
            <person name="Spatafora J.W."/>
            <person name="Tedersoo L."/>
            <person name="Vaario L.-M."/>
            <person name="Yamada A."/>
            <person name="Yan M."/>
            <person name="Wang P."/>
            <person name="Xu J."/>
            <person name="Bruns T."/>
            <person name="Baldrian P."/>
            <person name="Vilgalys R."/>
            <person name="Henrissat B."/>
            <person name="Grigoriev I.V."/>
            <person name="Hibbett D."/>
            <person name="Nagy L.G."/>
            <person name="Martin F.M."/>
        </authorList>
    </citation>
    <scope>NUCLEOTIDE SEQUENCE</scope>
    <source>
        <strain evidence="2">BED1</strain>
    </source>
</reference>
<dbReference type="EMBL" id="WHUW01000016">
    <property type="protein sequence ID" value="KAF8438348.1"/>
    <property type="molecule type" value="Genomic_DNA"/>
</dbReference>
<accession>A0AAD4BSK1</accession>
<reference evidence="2" key="2">
    <citation type="journal article" date="2020" name="Nat. Commun.">
        <title>Large-scale genome sequencing of mycorrhizal fungi provides insights into the early evolution of symbiotic traits.</title>
        <authorList>
            <person name="Miyauchi S."/>
            <person name="Kiss E."/>
            <person name="Kuo A."/>
            <person name="Drula E."/>
            <person name="Kohler A."/>
            <person name="Sanchez-Garcia M."/>
            <person name="Morin E."/>
            <person name="Andreopoulos B."/>
            <person name="Barry K.W."/>
            <person name="Bonito G."/>
            <person name="Buee M."/>
            <person name="Carver A."/>
            <person name="Chen C."/>
            <person name="Cichocki N."/>
            <person name="Clum A."/>
            <person name="Culley D."/>
            <person name="Crous P.W."/>
            <person name="Fauchery L."/>
            <person name="Girlanda M."/>
            <person name="Hayes R.D."/>
            <person name="Keri Z."/>
            <person name="LaButti K."/>
            <person name="Lipzen A."/>
            <person name="Lombard V."/>
            <person name="Magnuson J."/>
            <person name="Maillard F."/>
            <person name="Murat C."/>
            <person name="Nolan M."/>
            <person name="Ohm R.A."/>
            <person name="Pangilinan J."/>
            <person name="Pereira M.F."/>
            <person name="Perotto S."/>
            <person name="Peter M."/>
            <person name="Pfister S."/>
            <person name="Riley R."/>
            <person name="Sitrit Y."/>
            <person name="Stielow J.B."/>
            <person name="Szollosi G."/>
            <person name="Zifcakova L."/>
            <person name="Stursova M."/>
            <person name="Spatafora J.W."/>
            <person name="Tedersoo L."/>
            <person name="Vaario L.M."/>
            <person name="Yamada A."/>
            <person name="Yan M."/>
            <person name="Wang P."/>
            <person name="Xu J."/>
            <person name="Bruns T."/>
            <person name="Baldrian P."/>
            <person name="Vilgalys R."/>
            <person name="Dunand C."/>
            <person name="Henrissat B."/>
            <person name="Grigoriev I.V."/>
            <person name="Hibbett D."/>
            <person name="Nagy L.G."/>
            <person name="Martin F.M."/>
        </authorList>
    </citation>
    <scope>NUCLEOTIDE SEQUENCE</scope>
    <source>
        <strain evidence="2">BED1</strain>
    </source>
</reference>
<dbReference type="GO" id="GO:0006508">
    <property type="term" value="P:proteolysis"/>
    <property type="evidence" value="ECO:0007669"/>
    <property type="project" value="InterPro"/>
</dbReference>
<sequence>MATCQTAYCRGPTTIASGLPAAGSASPTEAAWPFDSRLVQINGEGPWTLEIKVRFLDAKAGYKLGMKEAVLNSIKKERAEKLKNQRETWEHWANISFKVVEDGEADIRVGFNERDGSWSRIGRNANKYKGEVTLNLGGIDARKEPNDNDFGTILHEFGHALGLLHEHQSPLRGLDVSRKIQRQAGAYSRRAGSEQLVEDQMTSEVSQGSISILSAFDPYSVMMRVISLSI</sequence>
<evidence type="ECO:0000313" key="2">
    <source>
        <dbReference type="EMBL" id="KAF8438348.1"/>
    </source>
</evidence>
<dbReference type="SMART" id="SM00235">
    <property type="entry name" value="ZnMc"/>
    <property type="match status" value="1"/>
</dbReference>
<dbReference type="AlphaFoldDB" id="A0AAD4BSK1"/>
<dbReference type="InterPro" id="IPR006026">
    <property type="entry name" value="Peptidase_Metallo"/>
</dbReference>
<dbReference type="GO" id="GO:0004222">
    <property type="term" value="F:metalloendopeptidase activity"/>
    <property type="evidence" value="ECO:0007669"/>
    <property type="project" value="InterPro"/>
</dbReference>
<organism evidence="2 3">
    <name type="scientific">Boletus edulis BED1</name>
    <dbReference type="NCBI Taxonomy" id="1328754"/>
    <lineage>
        <taxon>Eukaryota</taxon>
        <taxon>Fungi</taxon>
        <taxon>Dikarya</taxon>
        <taxon>Basidiomycota</taxon>
        <taxon>Agaricomycotina</taxon>
        <taxon>Agaricomycetes</taxon>
        <taxon>Agaricomycetidae</taxon>
        <taxon>Boletales</taxon>
        <taxon>Boletineae</taxon>
        <taxon>Boletaceae</taxon>
        <taxon>Boletoideae</taxon>
        <taxon>Boletus</taxon>
    </lineage>
</organism>
<gene>
    <name evidence="2" type="ORF">L210DRAFT_942962</name>
</gene>
<comment type="caution">
    <text evidence="2">The sequence shown here is derived from an EMBL/GenBank/DDBJ whole genome shotgun (WGS) entry which is preliminary data.</text>
</comment>
<dbReference type="SUPFAM" id="SSF55486">
    <property type="entry name" value="Metalloproteases ('zincins'), catalytic domain"/>
    <property type="match status" value="1"/>
</dbReference>
<name>A0AAD4BSK1_BOLED</name>
<proteinExistence type="predicted"/>